<dbReference type="Gene3D" id="2.40.50.90">
    <property type="match status" value="1"/>
</dbReference>
<evidence type="ECO:0000256" key="1">
    <source>
        <dbReference type="ARBA" id="ARBA00004496"/>
    </source>
</evidence>
<evidence type="ECO:0000256" key="2">
    <source>
        <dbReference type="ARBA" id="ARBA00022490"/>
    </source>
</evidence>
<dbReference type="Gene3D" id="2.30.30.140">
    <property type="match status" value="1"/>
</dbReference>
<dbReference type="SUPFAM" id="SSF63748">
    <property type="entry name" value="Tudor/PWWP/MBT"/>
    <property type="match status" value="1"/>
</dbReference>
<dbReference type="RefSeq" id="XP_015596676.1">
    <property type="nucleotide sequence ID" value="XM_015741190.2"/>
</dbReference>
<feature type="domain" description="HTH OST-type" evidence="6">
    <location>
        <begin position="6"/>
        <end position="78"/>
    </location>
</feature>
<dbReference type="Pfam" id="PF00567">
    <property type="entry name" value="TUDOR"/>
    <property type="match status" value="1"/>
</dbReference>
<protein>
    <submittedName>
        <fullName evidence="8">Uncharacterized protein LOC107268430 isoform X1</fullName>
    </submittedName>
</protein>
<dbReference type="Pfam" id="PF12872">
    <property type="entry name" value="OST-HTH"/>
    <property type="match status" value="2"/>
</dbReference>
<feature type="region of interest" description="Disordered" evidence="5">
    <location>
        <begin position="814"/>
        <end position="836"/>
    </location>
</feature>
<evidence type="ECO:0000313" key="7">
    <source>
        <dbReference type="Proteomes" id="UP000694920"/>
    </source>
</evidence>
<evidence type="ECO:0000313" key="8">
    <source>
        <dbReference type="RefSeq" id="XP_015596676.1"/>
    </source>
</evidence>
<feature type="region of interest" description="Disordered" evidence="5">
    <location>
        <begin position="732"/>
        <end position="758"/>
    </location>
</feature>
<feature type="compositionally biased region" description="Low complexity" evidence="5">
    <location>
        <begin position="815"/>
        <end position="829"/>
    </location>
</feature>
<feature type="region of interest" description="Disordered" evidence="5">
    <location>
        <begin position="770"/>
        <end position="792"/>
    </location>
</feature>
<feature type="compositionally biased region" description="Polar residues" evidence="5">
    <location>
        <begin position="776"/>
        <end position="792"/>
    </location>
</feature>
<dbReference type="Proteomes" id="UP000694920">
    <property type="component" value="Unplaced"/>
</dbReference>
<dbReference type="KEGG" id="ccin:107268430"/>
<dbReference type="InterPro" id="IPR002999">
    <property type="entry name" value="Tudor"/>
</dbReference>
<dbReference type="InterPro" id="IPR041966">
    <property type="entry name" value="LOTUS-like"/>
</dbReference>
<dbReference type="GO" id="GO:0030154">
    <property type="term" value="P:cell differentiation"/>
    <property type="evidence" value="ECO:0007669"/>
    <property type="project" value="UniProtKB-ARBA"/>
</dbReference>
<feature type="compositionally biased region" description="Low complexity" evidence="5">
    <location>
        <begin position="276"/>
        <end position="290"/>
    </location>
</feature>
<dbReference type="InterPro" id="IPR050621">
    <property type="entry name" value="Tudor_domain_containing"/>
</dbReference>
<reference evidence="8" key="1">
    <citation type="submission" date="2025-08" db="UniProtKB">
        <authorList>
            <consortium name="RefSeq"/>
        </authorList>
    </citation>
    <scope>IDENTIFICATION</scope>
</reference>
<evidence type="ECO:0000259" key="6">
    <source>
        <dbReference type="PROSITE" id="PS51644"/>
    </source>
</evidence>
<dbReference type="PROSITE" id="PS51644">
    <property type="entry name" value="HTH_OST"/>
    <property type="match status" value="2"/>
</dbReference>
<dbReference type="InterPro" id="IPR025605">
    <property type="entry name" value="OST-HTH/LOTUS_dom"/>
</dbReference>
<accession>A0AAJ7BXC8</accession>
<dbReference type="GeneID" id="107268430"/>
<organism evidence="7 8">
    <name type="scientific">Cephus cinctus</name>
    <name type="common">Wheat stem sawfly</name>
    <dbReference type="NCBI Taxonomy" id="211228"/>
    <lineage>
        <taxon>Eukaryota</taxon>
        <taxon>Metazoa</taxon>
        <taxon>Ecdysozoa</taxon>
        <taxon>Arthropoda</taxon>
        <taxon>Hexapoda</taxon>
        <taxon>Insecta</taxon>
        <taxon>Pterygota</taxon>
        <taxon>Neoptera</taxon>
        <taxon>Endopterygota</taxon>
        <taxon>Hymenoptera</taxon>
        <taxon>Cephoidea</taxon>
        <taxon>Cephidae</taxon>
        <taxon>Cephus</taxon>
    </lineage>
</organism>
<keyword evidence="3" id="KW-0677">Repeat</keyword>
<evidence type="ECO:0000256" key="4">
    <source>
        <dbReference type="ARBA" id="ARBA00022871"/>
    </source>
</evidence>
<keyword evidence="4" id="KW-0744">Spermatogenesis</keyword>
<dbReference type="Gene3D" id="3.30.420.610">
    <property type="entry name" value="LOTUS domain-like"/>
    <property type="match status" value="2"/>
</dbReference>
<gene>
    <name evidence="8" type="primary">LOC107268430</name>
</gene>
<evidence type="ECO:0000256" key="5">
    <source>
        <dbReference type="SAM" id="MobiDB-lite"/>
    </source>
</evidence>
<keyword evidence="7" id="KW-1185">Reference proteome</keyword>
<dbReference type="PANTHER" id="PTHR22948:SF76">
    <property type="entry name" value="FI20010P1-RELATED"/>
    <property type="match status" value="1"/>
</dbReference>
<keyword evidence="4" id="KW-0221">Differentiation</keyword>
<dbReference type="CDD" id="cd09972">
    <property type="entry name" value="LOTUS_TDRD_OSKAR"/>
    <property type="match status" value="1"/>
</dbReference>
<keyword evidence="2" id="KW-0963">Cytoplasm</keyword>
<feature type="region of interest" description="Disordered" evidence="5">
    <location>
        <begin position="188"/>
        <end position="223"/>
    </location>
</feature>
<comment type="subcellular location">
    <subcellularLocation>
        <location evidence="1">Cytoplasm</location>
    </subcellularLocation>
</comment>
<dbReference type="PANTHER" id="PTHR22948">
    <property type="entry name" value="TUDOR DOMAIN CONTAINING PROTEIN"/>
    <property type="match status" value="1"/>
</dbReference>
<feature type="domain" description="HTH OST-type" evidence="6">
    <location>
        <begin position="377"/>
        <end position="451"/>
    </location>
</feature>
<name>A0AAJ7BXC8_CEPCN</name>
<dbReference type="GO" id="GO:0007283">
    <property type="term" value="P:spermatogenesis"/>
    <property type="evidence" value="ECO:0007669"/>
    <property type="project" value="UniProtKB-KW"/>
</dbReference>
<feature type="compositionally biased region" description="Polar residues" evidence="5">
    <location>
        <begin position="732"/>
        <end position="741"/>
    </location>
</feature>
<dbReference type="InterPro" id="IPR035437">
    <property type="entry name" value="SNase_OB-fold_sf"/>
</dbReference>
<evidence type="ECO:0000256" key="3">
    <source>
        <dbReference type="ARBA" id="ARBA00022737"/>
    </source>
</evidence>
<dbReference type="GO" id="GO:0005737">
    <property type="term" value="C:cytoplasm"/>
    <property type="evidence" value="ECO:0007669"/>
    <property type="project" value="UniProtKB-SubCell"/>
</dbReference>
<proteinExistence type="predicted"/>
<feature type="region of interest" description="Disordered" evidence="5">
    <location>
        <begin position="270"/>
        <end position="291"/>
    </location>
</feature>
<feature type="compositionally biased region" description="Polar residues" evidence="5">
    <location>
        <begin position="203"/>
        <end position="217"/>
    </location>
</feature>
<sequence length="1625" mass="185512">MPVKNNQEEVEACILSSLVAVKGYKRIEELDSLYYDNVGEHIPWRRLGYGSLLDFLLSIPNRVRVESQNNSYVVIPVVSDKVKHVDELVGKQKSETKKYSVRGKSFRPAYNFPGSHSVAAHIPADILRDIVHIVKKVPSGLNKDYILSQIRVKSPYLNVTTDELTRQLALLSHQIVIKGNMVYPAEKRSQSLANSNSEHRPSQSKPACSAIKSQESNKYMPAGSEGGIEDESFCFVPAGYIPDVRRNCNTNYKKPISNFIEESVARSQVSEDSRISNQNVQPQQNNSSGSAANFQMNDIWQHTCTIKNDEIHMQEKSNKSIYQAALGMNSPQERVYNNLLPVEEPKQNEPNYQIVEDNKENDENRYKTDFESLQDLINTRTKFRLEMLIQKFPDGIWCSELPERYRIEYKIPLDYVDLGFSSVSDFAAHLPQIFHIVQPIEGGDFILYNAKIPLPESDTKKRPSQKLNLASYYYLDRDDVDPFPTQISPDISAQLIPADVLTYGECVGQVSVTELGGQKGYEAVLVEEIFTPSFFWIRLLRKSSKLTTLMKDLNEFYYAKAPQYLIPPVVITRGLHCACKYHNEWHRSIVKQVKLDGRVSVEFYDYGTLKTCLPEELHFLHRTFSWLPAQAIPCGLYNVKPRSGSHWTRGVTQLFAERVDSGPLVASLTSIDTENNSMLVVLVDTSKEEDVHINDWMVQQNLAIYGSMVRIRPRNLPYRQYLECQKLISTKSTPDTSNMSENDLLGNKKSNAFTAKKQPGKTSLELLEEFSKSKPSRGTLNYSDTNNTNASTQDVLPFHEKKVRFKYEMSSNRIDSQNYTSSHSSSNESPNDHDSLLLLNPAQDLHNKYNDEENDFGHFRSMYGGHGRMEFIDWIKLRSCVNNKTESSPLHSSLEKLQEKVVSGTKRDCIKQLIPINQSILNIYNNQLKDETLWTCDSNIDKHTCNVTSLTRLRKRAFEAEKFQCSKLRIPSDVMTLLRHKPNDNISESSFDRRDKSVCDIDVQHTTNNIVSKKETTGISEVTTVIQSTIETVDNFDKENNDRKEIECQQGKSKVHRTRKNRYAQLIAFAQSTAQKKLLLQESSDDCSERVESLKDLRSIKKRKSLQNVENFSKIVETHKDNKEILKSQTKKLNDSHLVSMKNENCMTENGKDNDVVSHSESKIENSVSEEKLVINNKSKDSLRDSFLKVMEGSNKVHGSDIDSDDFSTCHDDLDRNMLKRQFYNKTYNQESSRGPIKEIIDKNILTEKNDSFNDLKKNIKTASVNVNVEQTIDFFSDNEQNVTVLKEPTAIENHDEPCAKKIIEPLQNNKEITKSTNEGRVINARNANLKNATTLIFNDIDMEYDSDGSEWEICLNMNDLKKYLNVPADVQIKEISDTTSSTKSIKSGIESEIDDSYGQGSDVEAIPKVNEPIEKTVEFYTKETAKIINDYNIEYNNNKCDSTIDLSFNDAEYSGDASISENLESDSDIGNNTMKLDKMQEKYNESQSRVQTVNLNQVFDTTKNQENEEQCYEIYDNEDSEKVTNLLVGEKFQESEISKDSLNMNKSNDLDIENNVKNFENPAKMQKDLSLLSEIGKCNLRRQFETLQLAPNSLNSNASSNDSIPYKNKSPFFNVFKSLYTPKK</sequence>